<comment type="cofactor">
    <cofactor evidence="1">
        <name>FAD</name>
        <dbReference type="ChEBI" id="CHEBI:57692"/>
    </cofactor>
</comment>
<sequence>MDFNIPEELASVNNLAQQILNDFTTVDQLEAIERQAPRFDPDLWQALATAGLLGLDIQEQFGGTDLGYYAVTALCEEVGRTVAPAPVVPVLVSAAGTLRRFASDQQQETWLPGIAAGSLQVSSALEEYANDDPTRPDAIAAATVGGYAISGTKICVSQATIARRILLSARNGDELVVALVDPRAAGITLSPQLVTSGETLHEMAMNAVQVPDEDIVAVGRKAVEAMQWIQRATRTALCAMMVGLADKMMRMTGSYTTEREQFGRPIATFQAVSHRVADCYIDVECLRLVTEQAASLIDQGRPAREASLIAKIWCGDTAHRVSQAAQHCHGGTGVDRDYPLHRYCLQARQIEMSLGNSAQLTAQLGSSIAEEYLASDPG</sequence>
<dbReference type="RefSeq" id="WP_133209781.1">
    <property type="nucleotide sequence ID" value="NZ_SMSE01000001.1"/>
</dbReference>
<protein>
    <submittedName>
        <fullName evidence="8">Acyl-CoA dehydrogenase</fullName>
    </submittedName>
</protein>
<dbReference type="Gene3D" id="2.40.110.10">
    <property type="entry name" value="Butyryl-CoA Dehydrogenase, subunit A, domain 2"/>
    <property type="match status" value="1"/>
</dbReference>
<dbReference type="Pfam" id="PF02771">
    <property type="entry name" value="Acyl-CoA_dh_N"/>
    <property type="match status" value="1"/>
</dbReference>
<dbReference type="SUPFAM" id="SSF47203">
    <property type="entry name" value="Acyl-CoA dehydrogenase C-terminal domain-like"/>
    <property type="match status" value="1"/>
</dbReference>
<dbReference type="CDD" id="cd00567">
    <property type="entry name" value="ACAD"/>
    <property type="match status" value="1"/>
</dbReference>
<dbReference type="InterPro" id="IPR013786">
    <property type="entry name" value="AcylCoA_DH/ox_N"/>
</dbReference>
<dbReference type="PANTHER" id="PTHR43884">
    <property type="entry name" value="ACYL-COA DEHYDROGENASE"/>
    <property type="match status" value="1"/>
</dbReference>
<evidence type="ECO:0000259" key="7">
    <source>
        <dbReference type="Pfam" id="PF02771"/>
    </source>
</evidence>
<feature type="domain" description="Acyl-CoA dehydrogenase/oxidase N-terminal" evidence="7">
    <location>
        <begin position="28"/>
        <end position="117"/>
    </location>
</feature>
<accession>A0A4R5LVY3</accession>
<evidence type="ECO:0000256" key="4">
    <source>
        <dbReference type="ARBA" id="ARBA00022827"/>
    </source>
</evidence>
<dbReference type="GO" id="GO:0003995">
    <property type="term" value="F:acyl-CoA dehydrogenase activity"/>
    <property type="evidence" value="ECO:0007669"/>
    <property type="project" value="TreeGrafter"/>
</dbReference>
<dbReference type="InterPro" id="IPR036250">
    <property type="entry name" value="AcylCo_DH-like_C"/>
</dbReference>
<evidence type="ECO:0000256" key="1">
    <source>
        <dbReference type="ARBA" id="ARBA00001974"/>
    </source>
</evidence>
<evidence type="ECO:0000256" key="5">
    <source>
        <dbReference type="ARBA" id="ARBA00023002"/>
    </source>
</evidence>
<feature type="domain" description="Acyl-CoA dehydrogenase/oxidase C-terminal" evidence="6">
    <location>
        <begin position="232"/>
        <end position="365"/>
    </location>
</feature>
<dbReference type="InterPro" id="IPR037069">
    <property type="entry name" value="AcylCoA_DH/ox_N_sf"/>
</dbReference>
<evidence type="ECO:0000259" key="6">
    <source>
        <dbReference type="Pfam" id="PF00441"/>
    </source>
</evidence>
<comment type="similarity">
    <text evidence="2">Belongs to the acyl-CoA dehydrogenase family.</text>
</comment>
<keyword evidence="4" id="KW-0274">FAD</keyword>
<reference evidence="8 9" key="1">
    <citation type="submission" date="2019-03" db="EMBL/GenBank/DDBJ databases">
        <title>Seongchinamella monodicae gen. nov., sp. nov., a novel member of the Gammaproteobacteria isolated from a tidal mudflat of beach.</title>
        <authorList>
            <person name="Yang H.G."/>
            <person name="Kang J.W."/>
            <person name="Lee S.D."/>
        </authorList>
    </citation>
    <scope>NUCLEOTIDE SEQUENCE [LARGE SCALE GENOMIC DNA]</scope>
    <source>
        <strain evidence="8 9">GH4-78</strain>
    </source>
</reference>
<dbReference type="AlphaFoldDB" id="A0A4R5LVY3"/>
<comment type="caution">
    <text evidence="8">The sequence shown here is derived from an EMBL/GenBank/DDBJ whole genome shotgun (WGS) entry which is preliminary data.</text>
</comment>
<dbReference type="GO" id="GO:0050660">
    <property type="term" value="F:flavin adenine dinucleotide binding"/>
    <property type="evidence" value="ECO:0007669"/>
    <property type="project" value="InterPro"/>
</dbReference>
<dbReference type="EMBL" id="SMSE01000001">
    <property type="protein sequence ID" value="TDG15408.1"/>
    <property type="molecule type" value="Genomic_DNA"/>
</dbReference>
<keyword evidence="3" id="KW-0285">Flavoprotein</keyword>
<dbReference type="InterPro" id="IPR046373">
    <property type="entry name" value="Acyl-CoA_Oxase/DH_mid-dom_sf"/>
</dbReference>
<dbReference type="Proteomes" id="UP000295554">
    <property type="component" value="Unassembled WGS sequence"/>
</dbReference>
<evidence type="ECO:0000313" key="9">
    <source>
        <dbReference type="Proteomes" id="UP000295554"/>
    </source>
</evidence>
<dbReference type="SUPFAM" id="SSF56645">
    <property type="entry name" value="Acyl-CoA dehydrogenase NM domain-like"/>
    <property type="match status" value="1"/>
</dbReference>
<dbReference type="Gene3D" id="1.10.540.10">
    <property type="entry name" value="Acyl-CoA dehydrogenase/oxidase, N-terminal domain"/>
    <property type="match status" value="1"/>
</dbReference>
<evidence type="ECO:0000256" key="3">
    <source>
        <dbReference type="ARBA" id="ARBA00022630"/>
    </source>
</evidence>
<name>A0A4R5LVY3_9GAMM</name>
<dbReference type="PANTHER" id="PTHR43884:SF20">
    <property type="entry name" value="ACYL-COA DEHYDROGENASE FADE28"/>
    <property type="match status" value="1"/>
</dbReference>
<keyword evidence="9" id="KW-1185">Reference proteome</keyword>
<dbReference type="OrthoDB" id="4319499at2"/>
<proteinExistence type="inferred from homology"/>
<dbReference type="Pfam" id="PF00441">
    <property type="entry name" value="Acyl-CoA_dh_1"/>
    <property type="match status" value="1"/>
</dbReference>
<keyword evidence="5" id="KW-0560">Oxidoreductase</keyword>
<dbReference type="Gene3D" id="1.20.140.10">
    <property type="entry name" value="Butyryl-CoA Dehydrogenase, subunit A, domain 3"/>
    <property type="match status" value="1"/>
</dbReference>
<dbReference type="InterPro" id="IPR009075">
    <property type="entry name" value="AcylCo_DH/oxidase_C"/>
</dbReference>
<dbReference type="InterPro" id="IPR009100">
    <property type="entry name" value="AcylCoA_DH/oxidase_NM_dom_sf"/>
</dbReference>
<gene>
    <name evidence="8" type="ORF">E2F43_04030</name>
</gene>
<evidence type="ECO:0000256" key="2">
    <source>
        <dbReference type="ARBA" id="ARBA00009347"/>
    </source>
</evidence>
<evidence type="ECO:0000313" key="8">
    <source>
        <dbReference type="EMBL" id="TDG15408.1"/>
    </source>
</evidence>
<organism evidence="8 9">
    <name type="scientific">Seongchinamella unica</name>
    <dbReference type="NCBI Taxonomy" id="2547392"/>
    <lineage>
        <taxon>Bacteria</taxon>
        <taxon>Pseudomonadati</taxon>
        <taxon>Pseudomonadota</taxon>
        <taxon>Gammaproteobacteria</taxon>
        <taxon>Cellvibrionales</taxon>
        <taxon>Halieaceae</taxon>
        <taxon>Seongchinamella</taxon>
    </lineage>
</organism>